<dbReference type="InterPro" id="IPR016039">
    <property type="entry name" value="Thiolase-like"/>
</dbReference>
<dbReference type="InterPro" id="IPR042099">
    <property type="entry name" value="ANL_N_sf"/>
</dbReference>
<keyword evidence="2" id="KW-0597">Phosphoprotein</keyword>
<dbReference type="InterPro" id="IPR001242">
    <property type="entry name" value="Condensation_dom"/>
</dbReference>
<dbReference type="Pfam" id="PF00109">
    <property type="entry name" value="ketoacyl-synt"/>
    <property type="match status" value="1"/>
</dbReference>
<dbReference type="InterPro" id="IPR049552">
    <property type="entry name" value="PKS_DH_N"/>
</dbReference>
<dbReference type="InterPro" id="IPR036736">
    <property type="entry name" value="ACP-like_sf"/>
</dbReference>
<dbReference type="Pfam" id="PF00668">
    <property type="entry name" value="Condensation"/>
    <property type="match status" value="1"/>
</dbReference>
<dbReference type="InterPro" id="IPR049551">
    <property type="entry name" value="PKS_DH_C"/>
</dbReference>
<dbReference type="Gene3D" id="3.40.50.12780">
    <property type="entry name" value="N-terminal domain of ligase-like"/>
    <property type="match status" value="1"/>
</dbReference>
<dbReference type="InterPro" id="IPR000873">
    <property type="entry name" value="AMP-dep_synth/lig_dom"/>
</dbReference>
<dbReference type="Pfam" id="PF07993">
    <property type="entry name" value="NAD_binding_4"/>
    <property type="match status" value="1"/>
</dbReference>
<keyword evidence="6" id="KW-0677">Repeat</keyword>
<dbReference type="SMART" id="SM00825">
    <property type="entry name" value="PKS_KS"/>
    <property type="match status" value="1"/>
</dbReference>
<dbReference type="InterPro" id="IPR006162">
    <property type="entry name" value="Ppantetheine_attach_site"/>
</dbReference>
<dbReference type="Pfam" id="PF08659">
    <property type="entry name" value="KR"/>
    <property type="match status" value="1"/>
</dbReference>
<dbReference type="GO" id="GO:0031177">
    <property type="term" value="F:phosphopantetheine binding"/>
    <property type="evidence" value="ECO:0007669"/>
    <property type="project" value="InterPro"/>
</dbReference>
<dbReference type="Pfam" id="PF16197">
    <property type="entry name" value="KAsynt_C_assoc"/>
    <property type="match status" value="1"/>
</dbReference>
<dbReference type="InterPro" id="IPR020841">
    <property type="entry name" value="PKS_Beta-ketoAc_synthase_dom"/>
</dbReference>
<keyword evidence="3" id="KW-0436">Ligase</keyword>
<dbReference type="GO" id="GO:0030639">
    <property type="term" value="P:polyketide biosynthetic process"/>
    <property type="evidence" value="ECO:0007669"/>
    <property type="project" value="UniProtKB-ARBA"/>
</dbReference>
<dbReference type="InterPro" id="IPR018201">
    <property type="entry name" value="Ketoacyl_synth_AS"/>
</dbReference>
<dbReference type="Pfam" id="PF14765">
    <property type="entry name" value="PS-DH"/>
    <property type="match status" value="1"/>
</dbReference>
<evidence type="ECO:0000256" key="2">
    <source>
        <dbReference type="ARBA" id="ARBA00022553"/>
    </source>
</evidence>
<dbReference type="InterPro" id="IPR001227">
    <property type="entry name" value="Ac_transferase_dom_sf"/>
</dbReference>
<dbReference type="SMART" id="SM00827">
    <property type="entry name" value="PKS_AT"/>
    <property type="match status" value="1"/>
</dbReference>
<feature type="region of interest" description="N-terminal hotdog fold" evidence="9">
    <location>
        <begin position="947"/>
        <end position="1087"/>
    </location>
</feature>
<dbReference type="CDD" id="cd02440">
    <property type="entry name" value="AdoMet_MTases"/>
    <property type="match status" value="1"/>
</dbReference>
<dbReference type="Pfam" id="PF00501">
    <property type="entry name" value="AMP-binding"/>
    <property type="match status" value="1"/>
</dbReference>
<dbReference type="InterPro" id="IPR020807">
    <property type="entry name" value="PKS_DH"/>
</dbReference>
<feature type="region of interest" description="C-terminal hotdog fold" evidence="9">
    <location>
        <begin position="1102"/>
        <end position="1246"/>
    </location>
</feature>
<evidence type="ECO:0000256" key="10">
    <source>
        <dbReference type="SAM" id="MobiDB-lite"/>
    </source>
</evidence>
<dbReference type="InterPro" id="IPR020806">
    <property type="entry name" value="PKS_PP-bd"/>
</dbReference>
<keyword evidence="4" id="KW-0489">Methyltransferase</keyword>
<evidence type="ECO:0000256" key="9">
    <source>
        <dbReference type="PROSITE-ProRule" id="PRU01363"/>
    </source>
</evidence>
<dbReference type="InterPro" id="IPR032821">
    <property type="entry name" value="PKS_assoc"/>
</dbReference>
<evidence type="ECO:0000259" key="11">
    <source>
        <dbReference type="PROSITE" id="PS50075"/>
    </source>
</evidence>
<dbReference type="CDD" id="cd19532">
    <property type="entry name" value="C_PKS-NRPS"/>
    <property type="match status" value="1"/>
</dbReference>
<sequence length="4011" mass="443607">MTPYPNEPIAIIGSGCRFPGNASSASRLWDLLRDPRDCLTEIREDRFNWEGYHHANGAHHGSITAKYTYFLEEDIRKFDPQFFNIQPGEAEAIDPQQRLLLETVYEGLESAGLAIESLQGSSTAVYVGMMSCDYTEVVQHDIDCVPTYVATGISRSIHSNRISYFFDWHGPSMTIDTACSSSMMAVHLAVQSLRSGESSVAVACGANLIISPQSYVGLSNLSMISPDGRAKMWDASANGYARGEGVGALVLKTLSAAIADGDLIDCIIRETSVNQDGRTLGITMPSSIAQADLIRKTYQRAGLDISKRDDRPQYFEAHGTGTMVGDTREAEAVHNAFFDGREEGLGEDDAIHIGSIKTVIGHTEGTAGLAGLLKAALAIKHGYIPPNMLFNRLNPAVEPYVKHLRLATALKPWPILDNGTPRRASVNSFGFGGANGHAILESYEDARGAHIESDKQTSTVATPFVFSAQSERTLVSIMQNFSEYLKSCVEIDLRSIASTLQYKRSTFSVRTAITALDTDDLLSKLTTRLSSSTETPVSVKPSLKRDARILGIFTGQGAQWAGMGQKLLRASPRAREIVQDLDNSLASLPREHDRPSWTVHEEILKSPEDSRIGEAEISQPLCTAIQILLVDMLYSAGVRFYTIVGHSSGEIGAAYAAGLITASDAIRIAYYRGVYAKLAGGKEGQQGAMMAAGISPDEARDLCAVPSFHGRLSVAACNSSASVTISGDHDAINEAKLELDEHKKFARVLKVDTAYHSHHMLPCAKPYLDALESCNIRPMSPAEEGSSPVWLSSVYAGKAMSEARSELSGKYWVANMSQPVLFASALEAALSTPKAIDLGLEVGPHPALQSPALQIIQDMGEAKFPYSGVLARGKDDLSVFSEALGMLWTYCERGTIDFARYDQTFFSNATKVSFVREIPTYPWDHERSYWFESRKERAERNRPGPVHNLLGVRYGDATDTELKWRNFLIPKEQPWLSDHRLQDRAVLPGAAYVVMACEAALLKAQAEKVRLVEVRDLAINRAISFDEETTGVEVVFTLSNIEQIRINSGSSEETFSASWTVQSPANKETDKLGLVASGCVSLLLGPPEPSVLPARTAEDVLPNMVPVDVDDFYGGLYKLGYGYTGDFRAISRLERKMEHSSGWFQPQAPIQDAIVHPALLDVAFQALFAAASYPGDGGLWSLHMPTKIRAVRINPYHCHQSGMLLFDGSSLNSTQTADVTVYTDTGYAFVQAESIFSVPFTKATKSDDRNIFSEEIWAPVDPDASAVMIEARTTAEEIERAYACERAVHFYLKKLRSEVSTLQERNAALHHQKLLAWAGHLVSEVASGKRQHCEAEWANDSEEDIQRIFDRYHDDIDLKLIKSIGQAYPSIIRGESSPMEHLTKDNMLDELYTEGLGFAVANAWTARLIKQISHRYPHMNIIDLGAGTGGTTKIILDHLGSAFKSYTYTDVSTAFSDKAQERFGAFANRMIFKSFDMEKEAKSQGYEEHSYELVVALNVIHAAKDMGEALRHIRSLLKPGGYLVLLELTDQELSRIGFLMGGLPGWWHGQGGNGKWAPTLSTAQWHYLMQRTGYSGLDTVAMFAQDGLAYPFSVSVTQAVDDRVAFLRQPLFSNTTEALNAEMEDLLIVGGAIIETARLSTDVQSMVGQRFRTITTIETLEEVNGLFGDGDLPTTILVLTELEVSIFKEMTATRLQAVKTLFTNYHNLLWVTRGCKSTEPYNNMTIGLGRTAINEQKELRLQFLDVKESSTTVGLDARHLSEMLLRLRVTQLWEREGLLDQILWTIEPEFCTSKDDRLLVPRMYEQEAQNKRYNSKQRQISYEVSPATDRVSIAYSEPFKVFRLFAEAAPGIALSPEHSVSIRVLYSVLSALKLPGGQYLFPIIGRCIDTNRTVLSLSTSNSSLATVPKEYVVPVKVGSGEAKILLLRLVWELIAHATISNATAGEAILTLGVDTEFVDILRSHADKHGISIFTVTNDPRLKGDTRSIFIHPLEFKKVLKAKLPSNISAFLNLSSSDPTKDDLHKHLTSALPAFCQVHTATTLFSPTSIFSSAYLQGASHSLLHDLLVGVSPGAHQGVSGKYGPHADSLTRTIRQVPQLSPADEEPCTIVDWSADDTVPVEVTPVDNDISFPADRTYLLVGLTGDLGQSLCEWFVKNGARHLVLTSRNPKVGQKWLDIMKAADATVKICAMDVTNKASVKTVYEEIRQTLPPIAGVANAAMVMQDVMLSNMELDDLLAVMKPKVDGSRYLHEVFGDNHPLDFFILFSSLSFVTGNSGQSTYAAANGYMASLVGQRRAQGLAGSVMHLGAIIGAGYITRSGQLKSGDLAAFGSYTLSVADFHQLFGEAVLASPPHSGRKPDIFSGLHTIDPEIDDRVLWRSNPKFCHFWKLEEQMKSSGDIKRSMAPVKVQLAEAKTKAEARKIIQECFSARLVVLLQLKADDMDDNVAVVELGVDSLIAVEARSWFTKHLNVDIPVLRILGGACVVELVEDTLERMRPELLPKVKSAVDEEQPVVIHKTSTQDEQRSIYHLSSLVPTVESSDDTLSESRDDHDTLITPSSELDKSPMDFEPVVLRKEQMSYAQSRFWFLRHTLEDKTAFNITFSHSLTGNANLDELSKAVKVAANMHEGLRTSFFEEGNVPMQGIMQVSPLYLESRQIHSEDEVKAEYDRLSQHIYNLETGQSMRVILLKRSPSQHYLVVGYHHIAMDGAGFVGFLNELTRIGRGELMPKPIQYADYSRQLREEVEGGKLHQQLSYWRKQFGDDSPLPPVLPLLPFSKVKVRSPLRSYASSSTSVRIDPVLVGRIKRRARHFRATAFHFYLAVFRTMLFRLLDVDDLCIGIANSNRFDSELQRTMGILVNLLPLRFKSPRLSTMTFGDAVKEASNTAYNALGNSRLPFNALLDNLTVDRSSSYHPLFQVFLDYRPGIPESWKMGDIEVQRLDWSYGKNAYDINLDIMENASGTAFITINAQEYLYGQPEVEILMKVFVNLLEAFSRNTALYLNEPPLFNESDTQDALTLARGPDLPSDWPETLSHRVEEIVQAHGERVAVRDEKGNQFTYQVMIEKMHQIANALSKAGVNPGDRVALLQQPTATTIASVLAIMHLGAVYVPLDLRSPIPRLISVLKDCKPRVIVYHTATEEDASALTLDDSISVGMINASTVPSEPQEVVANGASPNAEAVILYTSGSTGTPKGVVITHSSIRNVIEVLTKQFNLDAEVVLQQSALTFDLSLNQIFVALTNGGTLHVVDQSQRGDAMEIARLIKKADITYTMATPSEYSYWIRYGVSDLRLAKGWKLALSLGEELKPRLVEEFRSLNNPNLRLINTYGPAETTVHSHAVEVPYMDQALSRIPVGHALPNYSVYIVDKSIKPVPLGMPGQICVGGAGVSQGYLNLNSLTKECFVPNPFAPSDWVTKGWDRMYLTGDRGRLRTSDGALLFDGRMEGSTQIKLRGLRIELSEVEHAILGAASPMIDEVVVSVRGEGDDSDEFLVAHAVFSRHQDHGVIDEGQHAYLIQLLNKLPLPQYMVPAMIIPIDCMPLTSHNKIDRKSIAAMPLPRTDLGRGIKLTSQLTHLESELVGVWETVISRDLGTVSSPDLSFFHAGGNSLLLIPLQYMIKDKFYASLAMVDFADAHTIRKMAARIEQTTSAKLIDWEAETDVHLESLLSSKQSDKGAIISERRHGKDLHVLYTGATGHSASYVLKKLVNDDRISKIYCISVRSMDKLSNGSEKIIQFPGDLLDERLGLTEEQFTSLARDVDVIFHAAANRSFWDNYQIMRRANVLPAHTLISLAIPRKVPIHFMSSAAVHLFSGITDEEDYPETRATYPPPADGKDGYLASKWAAEKIFENASSQFGLPIYIHRPGPVREQVQQEGRLSKDTVFAEFMRIAQELQMNIPKGGIKGEIDLLELTGLAGVLSNCIIRSTGQEPQDTDGGLALVRYLNHHADMKLPLDEWEAYFEEHQAELPQVTTTETHHATEWIGRAKKIGFPYMLSAQNFDLTGESRLPIVQRR</sequence>
<dbReference type="Gene3D" id="3.40.50.720">
    <property type="entry name" value="NAD(P)-binding Rossmann-like Domain"/>
    <property type="match status" value="2"/>
</dbReference>
<gene>
    <name evidence="14" type="ORF">N7472_009120</name>
</gene>
<dbReference type="PROSITE" id="PS00012">
    <property type="entry name" value="PHOSPHOPANTETHEINE"/>
    <property type="match status" value="1"/>
</dbReference>
<dbReference type="InterPro" id="IPR050091">
    <property type="entry name" value="PKS_NRPS_Biosynth_Enz"/>
</dbReference>
<evidence type="ECO:0000256" key="5">
    <source>
        <dbReference type="ARBA" id="ARBA00022679"/>
    </source>
</evidence>
<dbReference type="CDD" id="cd00833">
    <property type="entry name" value="PKS"/>
    <property type="match status" value="1"/>
</dbReference>
<evidence type="ECO:0000313" key="14">
    <source>
        <dbReference type="EMBL" id="KAJ5190106.1"/>
    </source>
</evidence>
<feature type="domain" description="Ketosynthase family 3 (KS3)" evidence="12">
    <location>
        <begin position="6"/>
        <end position="442"/>
    </location>
</feature>
<dbReference type="Gene3D" id="3.30.300.30">
    <property type="match status" value="1"/>
</dbReference>
<dbReference type="Pfam" id="PF00550">
    <property type="entry name" value="PP-binding"/>
    <property type="match status" value="2"/>
</dbReference>
<dbReference type="InterPro" id="IPR029063">
    <property type="entry name" value="SAM-dependent_MTases_sf"/>
</dbReference>
<dbReference type="PANTHER" id="PTHR43775:SF20">
    <property type="entry name" value="HYBRID PKS-NRPS SYNTHETASE APDA"/>
    <property type="match status" value="1"/>
</dbReference>
<dbReference type="NCBIfam" id="TIGR01733">
    <property type="entry name" value="AA-adenyl-dom"/>
    <property type="match status" value="1"/>
</dbReference>
<dbReference type="Gene3D" id="3.40.50.150">
    <property type="entry name" value="Vaccinia Virus protein VP39"/>
    <property type="match status" value="1"/>
</dbReference>
<keyword evidence="1" id="KW-0596">Phosphopantetheine</keyword>
<dbReference type="InterPro" id="IPR014043">
    <property type="entry name" value="Acyl_transferase_dom"/>
</dbReference>
<reference evidence="14" key="1">
    <citation type="submission" date="2022-11" db="EMBL/GenBank/DDBJ databases">
        <authorList>
            <person name="Petersen C."/>
        </authorList>
    </citation>
    <scope>NUCLEOTIDE SEQUENCE</scope>
    <source>
        <strain evidence="14">IBT 16849</strain>
    </source>
</reference>
<dbReference type="InterPro" id="IPR020845">
    <property type="entry name" value="AMP-binding_CS"/>
</dbReference>
<name>A0A9W9M558_9EURO</name>
<dbReference type="SUPFAM" id="SSF52151">
    <property type="entry name" value="FabD/lysophospholipase-like"/>
    <property type="match status" value="1"/>
</dbReference>
<dbReference type="SMART" id="SM00823">
    <property type="entry name" value="PKS_PP"/>
    <property type="match status" value="2"/>
</dbReference>
<dbReference type="Gene3D" id="3.40.366.10">
    <property type="entry name" value="Malonyl-Coenzyme A Acyl Carrier Protein, domain 2"/>
    <property type="match status" value="1"/>
</dbReference>
<evidence type="ECO:0000256" key="4">
    <source>
        <dbReference type="ARBA" id="ARBA00022603"/>
    </source>
</evidence>
<dbReference type="SUPFAM" id="SSF52777">
    <property type="entry name" value="CoA-dependent acyltransferases"/>
    <property type="match status" value="2"/>
</dbReference>
<protein>
    <submittedName>
        <fullName evidence="14">Lovastatin nonaketide synthase</fullName>
    </submittedName>
</protein>
<dbReference type="GO" id="GO:0016874">
    <property type="term" value="F:ligase activity"/>
    <property type="evidence" value="ECO:0007669"/>
    <property type="project" value="UniProtKB-KW"/>
</dbReference>
<dbReference type="SUPFAM" id="SSF47336">
    <property type="entry name" value="ACP-like"/>
    <property type="match status" value="2"/>
</dbReference>
<proteinExistence type="inferred from homology"/>
<dbReference type="Gene3D" id="3.30.559.30">
    <property type="entry name" value="Nonribosomal peptide synthetase, condensation domain"/>
    <property type="match status" value="1"/>
</dbReference>
<evidence type="ECO:0000259" key="12">
    <source>
        <dbReference type="PROSITE" id="PS52004"/>
    </source>
</evidence>
<dbReference type="GO" id="GO:0004315">
    <property type="term" value="F:3-oxoacyl-[acyl-carrier-protein] synthase activity"/>
    <property type="evidence" value="ECO:0007669"/>
    <property type="project" value="InterPro"/>
</dbReference>
<evidence type="ECO:0000256" key="3">
    <source>
        <dbReference type="ARBA" id="ARBA00022598"/>
    </source>
</evidence>
<dbReference type="Pfam" id="PF00698">
    <property type="entry name" value="Acyl_transf_1"/>
    <property type="match status" value="1"/>
</dbReference>
<feature type="active site" description="Proton donor; for dehydratase activity" evidence="9">
    <location>
        <position position="1161"/>
    </location>
</feature>
<dbReference type="InterPro" id="IPR016036">
    <property type="entry name" value="Malonyl_transacylase_ACP-bd"/>
</dbReference>
<dbReference type="Proteomes" id="UP001150879">
    <property type="component" value="Unassembled WGS sequence"/>
</dbReference>
<reference evidence="14" key="2">
    <citation type="journal article" date="2023" name="IMA Fungus">
        <title>Comparative genomic study of the Penicillium genus elucidates a diverse pangenome and 15 lateral gene transfer events.</title>
        <authorList>
            <person name="Petersen C."/>
            <person name="Sorensen T."/>
            <person name="Nielsen M.R."/>
            <person name="Sondergaard T.E."/>
            <person name="Sorensen J.L."/>
            <person name="Fitzpatrick D.A."/>
            <person name="Frisvad J.C."/>
            <person name="Nielsen K.L."/>
        </authorList>
    </citation>
    <scope>NUCLEOTIDE SEQUENCE</scope>
    <source>
        <strain evidence="14">IBT 16849</strain>
    </source>
</reference>
<dbReference type="InterPro" id="IPR013217">
    <property type="entry name" value="Methyltransf_12"/>
</dbReference>
<dbReference type="SUPFAM" id="SSF53901">
    <property type="entry name" value="Thiolase-like"/>
    <property type="match status" value="1"/>
</dbReference>
<dbReference type="InterPro" id="IPR042104">
    <property type="entry name" value="PKS_dehydratase_sf"/>
</dbReference>
<evidence type="ECO:0000256" key="8">
    <source>
        <dbReference type="ARBA" id="ARBA00029443"/>
    </source>
</evidence>
<dbReference type="InterPro" id="IPR009081">
    <property type="entry name" value="PP-bd_ACP"/>
</dbReference>
<dbReference type="InterPro" id="IPR036291">
    <property type="entry name" value="NAD(P)-bd_dom_sf"/>
</dbReference>
<dbReference type="InterPro" id="IPR023213">
    <property type="entry name" value="CAT-like_dom_sf"/>
</dbReference>
<dbReference type="Pfam" id="PF21089">
    <property type="entry name" value="PKS_DH_N"/>
    <property type="match status" value="1"/>
</dbReference>
<evidence type="ECO:0000256" key="1">
    <source>
        <dbReference type="ARBA" id="ARBA00022450"/>
    </source>
</evidence>
<dbReference type="GO" id="GO:0008168">
    <property type="term" value="F:methyltransferase activity"/>
    <property type="evidence" value="ECO:0007669"/>
    <property type="project" value="UniProtKB-KW"/>
</dbReference>
<comment type="similarity">
    <text evidence="8">In the C-terminal section; belongs to the NRP synthetase family.</text>
</comment>
<feature type="region of interest" description="Disordered" evidence="10">
    <location>
        <begin position="2539"/>
        <end position="2561"/>
    </location>
</feature>
<dbReference type="Pfam" id="PF08242">
    <property type="entry name" value="Methyltransf_12"/>
    <property type="match status" value="1"/>
</dbReference>
<dbReference type="InterPro" id="IPR014030">
    <property type="entry name" value="Ketoacyl_synth_N"/>
</dbReference>
<dbReference type="InterPro" id="IPR057326">
    <property type="entry name" value="KR_dom"/>
</dbReference>
<dbReference type="PROSITE" id="PS52019">
    <property type="entry name" value="PKS_MFAS_DH"/>
    <property type="match status" value="1"/>
</dbReference>
<dbReference type="SMART" id="SM00826">
    <property type="entry name" value="PKS_DH"/>
    <property type="match status" value="1"/>
</dbReference>
<keyword evidence="5" id="KW-0808">Transferase</keyword>
<dbReference type="InterPro" id="IPR016035">
    <property type="entry name" value="Acyl_Trfase/lysoPLipase"/>
</dbReference>
<evidence type="ECO:0000256" key="7">
    <source>
        <dbReference type="ARBA" id="ARBA00023268"/>
    </source>
</evidence>
<dbReference type="InterPro" id="IPR045851">
    <property type="entry name" value="AMP-bd_C_sf"/>
</dbReference>
<dbReference type="CDD" id="cd05930">
    <property type="entry name" value="A_NRPS"/>
    <property type="match status" value="1"/>
</dbReference>
<evidence type="ECO:0000259" key="13">
    <source>
        <dbReference type="PROSITE" id="PS52019"/>
    </source>
</evidence>
<dbReference type="PROSITE" id="PS50075">
    <property type="entry name" value="CARRIER"/>
    <property type="match status" value="2"/>
</dbReference>
<feature type="domain" description="PKS/mFAS DH" evidence="13">
    <location>
        <begin position="947"/>
        <end position="1246"/>
    </location>
</feature>
<dbReference type="PROSITE" id="PS00455">
    <property type="entry name" value="AMP_BINDING"/>
    <property type="match status" value="1"/>
</dbReference>
<keyword evidence="7" id="KW-0511">Multifunctional enzyme</keyword>
<dbReference type="Gene3D" id="3.30.559.10">
    <property type="entry name" value="Chloramphenicol acetyltransferase-like domain"/>
    <property type="match status" value="1"/>
</dbReference>
<dbReference type="PROSITE" id="PS00606">
    <property type="entry name" value="KS3_1"/>
    <property type="match status" value="1"/>
</dbReference>
<dbReference type="GO" id="GO:0006633">
    <property type="term" value="P:fatty acid biosynthetic process"/>
    <property type="evidence" value="ECO:0007669"/>
    <property type="project" value="InterPro"/>
</dbReference>
<accession>A0A9W9M558</accession>
<organism evidence="14 15">
    <name type="scientific">Penicillium cf. griseofulvum</name>
    <dbReference type="NCBI Taxonomy" id="2972120"/>
    <lineage>
        <taxon>Eukaryota</taxon>
        <taxon>Fungi</taxon>
        <taxon>Dikarya</taxon>
        <taxon>Ascomycota</taxon>
        <taxon>Pezizomycotina</taxon>
        <taxon>Eurotiomycetes</taxon>
        <taxon>Eurotiomycetidae</taxon>
        <taxon>Eurotiales</taxon>
        <taxon>Aspergillaceae</taxon>
        <taxon>Penicillium</taxon>
    </lineage>
</organism>
<feature type="active site" description="Proton acceptor; for dehydratase activity" evidence="9">
    <location>
        <position position="979"/>
    </location>
</feature>
<dbReference type="EMBL" id="JAPQKP010000005">
    <property type="protein sequence ID" value="KAJ5190106.1"/>
    <property type="molecule type" value="Genomic_DNA"/>
</dbReference>
<evidence type="ECO:0000313" key="15">
    <source>
        <dbReference type="Proteomes" id="UP001150879"/>
    </source>
</evidence>
<dbReference type="InterPro" id="IPR013968">
    <property type="entry name" value="PKS_KR"/>
</dbReference>
<dbReference type="SUPFAM" id="SSF56801">
    <property type="entry name" value="Acetyl-CoA synthetase-like"/>
    <property type="match status" value="1"/>
</dbReference>
<evidence type="ECO:0000256" key="6">
    <source>
        <dbReference type="ARBA" id="ARBA00022737"/>
    </source>
</evidence>
<dbReference type="Pfam" id="PF02801">
    <property type="entry name" value="Ketoacyl-synt_C"/>
    <property type="match status" value="1"/>
</dbReference>
<dbReference type="InterPro" id="IPR013120">
    <property type="entry name" value="FAR_NAD-bd"/>
</dbReference>
<dbReference type="GO" id="GO:1901336">
    <property type="term" value="P:lactone biosynthetic process"/>
    <property type="evidence" value="ECO:0007669"/>
    <property type="project" value="UniProtKB-ARBA"/>
</dbReference>
<dbReference type="PROSITE" id="PS52004">
    <property type="entry name" value="KS3_2"/>
    <property type="match status" value="1"/>
</dbReference>
<dbReference type="GO" id="GO:0032259">
    <property type="term" value="P:methylation"/>
    <property type="evidence" value="ECO:0007669"/>
    <property type="project" value="UniProtKB-KW"/>
</dbReference>
<dbReference type="SUPFAM" id="SSF51735">
    <property type="entry name" value="NAD(P)-binding Rossmann-fold domains"/>
    <property type="match status" value="2"/>
</dbReference>
<dbReference type="SUPFAM" id="SSF53335">
    <property type="entry name" value="S-adenosyl-L-methionine-dependent methyltransferases"/>
    <property type="match status" value="1"/>
</dbReference>
<dbReference type="InterPro" id="IPR049900">
    <property type="entry name" value="PKS_mFAS_DH"/>
</dbReference>
<comment type="caution">
    <text evidence="14">The sequence shown here is derived from an EMBL/GenBank/DDBJ whole genome shotgun (WGS) entry which is preliminary data.</text>
</comment>
<keyword evidence="15" id="KW-1185">Reference proteome</keyword>
<feature type="domain" description="Carrier" evidence="11">
    <location>
        <begin position="3568"/>
        <end position="3646"/>
    </location>
</feature>
<dbReference type="Gene3D" id="3.10.129.110">
    <property type="entry name" value="Polyketide synthase dehydratase"/>
    <property type="match status" value="1"/>
</dbReference>
<dbReference type="GO" id="GO:0004312">
    <property type="term" value="F:fatty acid synthase activity"/>
    <property type="evidence" value="ECO:0007669"/>
    <property type="project" value="TreeGrafter"/>
</dbReference>
<dbReference type="InterPro" id="IPR014031">
    <property type="entry name" value="Ketoacyl_synth_C"/>
</dbReference>
<dbReference type="GO" id="GO:0009403">
    <property type="term" value="P:toxin biosynthetic process"/>
    <property type="evidence" value="ECO:0007669"/>
    <property type="project" value="UniProtKB-ARBA"/>
</dbReference>
<dbReference type="PANTHER" id="PTHR43775">
    <property type="entry name" value="FATTY ACID SYNTHASE"/>
    <property type="match status" value="1"/>
</dbReference>
<dbReference type="Gene3D" id="1.10.1200.10">
    <property type="entry name" value="ACP-like"/>
    <property type="match status" value="2"/>
</dbReference>
<feature type="domain" description="Carrier" evidence="11">
    <location>
        <begin position="2414"/>
        <end position="2496"/>
    </location>
</feature>
<dbReference type="FunFam" id="3.40.47.10:FF:000019">
    <property type="entry name" value="Polyketide synthase type I"/>
    <property type="match status" value="1"/>
</dbReference>
<dbReference type="SMART" id="SM00822">
    <property type="entry name" value="PKS_KR"/>
    <property type="match status" value="1"/>
</dbReference>
<dbReference type="InterPro" id="IPR010071">
    <property type="entry name" value="AA_adenyl_dom"/>
</dbReference>
<dbReference type="Gene3D" id="3.40.47.10">
    <property type="match status" value="1"/>
</dbReference>
<dbReference type="SUPFAM" id="SSF55048">
    <property type="entry name" value="Probable ACP-binding domain of malonyl-CoA ACP transacylase"/>
    <property type="match status" value="1"/>
</dbReference>